<dbReference type="EMBL" id="HG917868">
    <property type="protein sequence ID" value="CDM69395.1"/>
    <property type="molecule type" value="Genomic_DNA"/>
</dbReference>
<dbReference type="InterPro" id="IPR013120">
    <property type="entry name" value="FAR_NAD-bd"/>
</dbReference>
<accession>W6SIC6</accession>
<dbReference type="SUPFAM" id="SSF51735">
    <property type="entry name" value="NAD(P)-binding Rossmann-fold domains"/>
    <property type="match status" value="1"/>
</dbReference>
<dbReference type="Gene3D" id="3.40.50.720">
    <property type="entry name" value="NAD(P)-binding Rossmann-like Domain"/>
    <property type="match status" value="1"/>
</dbReference>
<dbReference type="OrthoDB" id="9803968at2"/>
<evidence type="ECO:0000259" key="3">
    <source>
        <dbReference type="PROSITE" id="PS50075"/>
    </source>
</evidence>
<evidence type="ECO:0000313" key="5">
    <source>
        <dbReference type="Proteomes" id="UP000019426"/>
    </source>
</evidence>
<dbReference type="InterPro" id="IPR000873">
    <property type="entry name" value="AMP-dep_synth/lig_dom"/>
</dbReference>
<dbReference type="CDD" id="cd05235">
    <property type="entry name" value="SDR_e1"/>
    <property type="match status" value="1"/>
</dbReference>
<keyword evidence="2" id="KW-0597">Phosphoprotein</keyword>
<dbReference type="Pfam" id="PF00550">
    <property type="entry name" value="PP-binding"/>
    <property type="match status" value="1"/>
</dbReference>
<dbReference type="Pfam" id="PF07993">
    <property type="entry name" value="NAD_binding_4"/>
    <property type="match status" value="1"/>
</dbReference>
<dbReference type="InterPro" id="IPR010080">
    <property type="entry name" value="Thioester_reductase-like_dom"/>
</dbReference>
<dbReference type="RefSeq" id="WP_044039164.1">
    <property type="nucleotide sequence ID" value="NZ_HG917868.1"/>
</dbReference>
<reference evidence="4 5" key="1">
    <citation type="submission" date="2013-11" db="EMBL/GenBank/DDBJ databases">
        <title>Complete genome sequence of Clostridum sp. M2/40.</title>
        <authorList>
            <person name="Wibberg D."/>
            <person name="Puehler A."/>
            <person name="Schlueter A."/>
        </authorList>
    </citation>
    <scope>NUCLEOTIDE SEQUENCE [LARGE SCALE GENOMIC DNA]</scope>
    <source>
        <strain evidence="5">M2/40</strain>
    </source>
</reference>
<dbReference type="SMART" id="SM00823">
    <property type="entry name" value="PKS_PP"/>
    <property type="match status" value="1"/>
</dbReference>
<sequence length="1065" mass="120783">MKYYIQSNQENFYDLLSSNSMEQNQCFTFFHYNDDKKIEVKLTRSDLLKKSLDIAAKLKNSGIKKGDKVVILSTQTVDNVLSVVGAMLAGAIFTIIPPPIDPSKMERFISVVKSCNPKFLLCGNLLENKAKEILGALKKKVEVAEIFSNLEVINVEKCEKRENFIPEKIELDDIIYIQYSSGSTSAPKGVLISYGNLISAINCSVEPLGVERIFGWVPFFHNLGLVYLIFTPIIKPEFTIGIMSPSDFLEKPSRWIENLSEFKADSTLAPNSVYESYPKLVPANKLEGIDLSNLKLLLNGSEIVTYSSMKQFADEYKDFGINLYDFLVGYGLAEVTCGATGVCNFCDEQILDIDFDQYQNGKLVLANENTKNKIEFIGNGYTIKHHKIIAVNPDTLEECKEDEFGELWIEGPAVAKGYYNNPKATEETFYSKLKGQEGDFLRTGDFGIVKDGYIYITGRMKELIIINGNNILPNDIVVKLTEKMPALKYANIVPFSIVKEEKERLVLAFELPEVLRNSIEFSNIVDMANKCVLEYFEVSPYEICLVESGALPKSDNGKVSIAKTAKLYEENKLNIANSSRGNNECEYKKNIEYNTDTEKTLGKIITKEFDYNANIGDNLLNMGMDSLEVIQLTTKIEEIFNVTVPVSFVFENPTIKEIGKYIDRTLAGEDITDLEKDKSYLYDEVKLDENIKPGKYENDAPEMKNVFITGTTGFVGAYLIHSLLSETEARLYCHVRAKSEEDALKRIKYNMEYYHLWKEEYREFITPVIGSLDKPLLGIDEEKYKILTETIDTVYHNGALLNFIYPYERLKNTNVGGTIKTLEFACTGKPKYYNYVSSYSVFDNPSHFGKVAMEDDPLDSCIGYYLSYSETKWVCEKIVNLAREAGLRAAIYRPGEITGANDTGIWKLSDSISRTFKSILQTKVYPNIDLKIHMTQVDYIAEAIVKISKQGDAYGKAYNLMNSVYVSISELGRIINKCGYEAKPLSYEEWKENLFNSGNEHPLKLLESLFRITKKNEKEEFVNRYGKMSPTYFDTTNTDKALEGTGLSCEPMNEALIEKYIKNFI</sequence>
<evidence type="ECO:0000256" key="2">
    <source>
        <dbReference type="ARBA" id="ARBA00022553"/>
    </source>
</evidence>
<dbReference type="InterPro" id="IPR042099">
    <property type="entry name" value="ANL_N_sf"/>
</dbReference>
<dbReference type="InterPro" id="IPR045851">
    <property type="entry name" value="AMP-bd_C_sf"/>
</dbReference>
<dbReference type="AlphaFoldDB" id="W6SIC6"/>
<dbReference type="PROSITE" id="PS50075">
    <property type="entry name" value="CARRIER"/>
    <property type="match status" value="1"/>
</dbReference>
<dbReference type="Proteomes" id="UP000019426">
    <property type="component" value="Chromosome M2/40_rep1"/>
</dbReference>
<evidence type="ECO:0000256" key="1">
    <source>
        <dbReference type="ARBA" id="ARBA00022450"/>
    </source>
</evidence>
<dbReference type="GO" id="GO:0031177">
    <property type="term" value="F:phosphopantetheine binding"/>
    <property type="evidence" value="ECO:0007669"/>
    <property type="project" value="InterPro"/>
</dbReference>
<name>W6SIC6_9CLOT</name>
<dbReference type="PROSITE" id="PS00455">
    <property type="entry name" value="AMP_BINDING"/>
    <property type="match status" value="1"/>
</dbReference>
<dbReference type="Gene3D" id="1.10.1200.10">
    <property type="entry name" value="ACP-like"/>
    <property type="match status" value="1"/>
</dbReference>
<dbReference type="PATRIC" id="fig|1216932.3.peg.2235"/>
<dbReference type="InterPro" id="IPR036291">
    <property type="entry name" value="NAD(P)-bd_dom_sf"/>
</dbReference>
<dbReference type="PANTHER" id="PTHR44845">
    <property type="entry name" value="CARRIER DOMAIN-CONTAINING PROTEIN"/>
    <property type="match status" value="1"/>
</dbReference>
<proteinExistence type="predicted"/>
<dbReference type="eggNOG" id="COG0318">
    <property type="taxonomic scope" value="Bacteria"/>
</dbReference>
<dbReference type="STRING" id="1216932.CM240_2252"/>
<organism evidence="4 5">
    <name type="scientific">Clostridium bornimense</name>
    <dbReference type="NCBI Taxonomy" id="1216932"/>
    <lineage>
        <taxon>Bacteria</taxon>
        <taxon>Bacillati</taxon>
        <taxon>Bacillota</taxon>
        <taxon>Clostridia</taxon>
        <taxon>Eubacteriales</taxon>
        <taxon>Clostridiaceae</taxon>
        <taxon>Clostridium</taxon>
    </lineage>
</organism>
<dbReference type="InterPro" id="IPR020845">
    <property type="entry name" value="AMP-binding_CS"/>
</dbReference>
<keyword evidence="1" id="KW-0596">Phosphopantetheine</keyword>
<feature type="domain" description="Carrier" evidence="3">
    <location>
        <begin position="592"/>
        <end position="666"/>
    </location>
</feature>
<dbReference type="Gene3D" id="3.30.300.30">
    <property type="match status" value="1"/>
</dbReference>
<dbReference type="NCBIfam" id="TIGR01746">
    <property type="entry name" value="Thioester-redct"/>
    <property type="match status" value="1"/>
</dbReference>
<gene>
    <name evidence="4" type="ORF">CM240_2252</name>
</gene>
<dbReference type="HOGENOM" id="CLU_000022_2_17_9"/>
<evidence type="ECO:0000313" key="4">
    <source>
        <dbReference type="EMBL" id="CDM69395.1"/>
    </source>
</evidence>
<dbReference type="InterPro" id="IPR009081">
    <property type="entry name" value="PP-bd_ACP"/>
</dbReference>
<dbReference type="Gene3D" id="3.40.50.12780">
    <property type="entry name" value="N-terminal domain of ligase-like"/>
    <property type="match status" value="1"/>
</dbReference>
<protein>
    <recommendedName>
        <fullName evidence="3">Carrier domain-containing protein</fullName>
    </recommendedName>
</protein>
<dbReference type="eggNOG" id="COG3320">
    <property type="taxonomic scope" value="Bacteria"/>
</dbReference>
<dbReference type="SUPFAM" id="SSF56801">
    <property type="entry name" value="Acetyl-CoA synthetase-like"/>
    <property type="match status" value="1"/>
</dbReference>
<dbReference type="InterPro" id="IPR020806">
    <property type="entry name" value="PKS_PP-bd"/>
</dbReference>
<keyword evidence="5" id="KW-1185">Reference proteome</keyword>
<dbReference type="Pfam" id="PF00501">
    <property type="entry name" value="AMP-binding"/>
    <property type="match status" value="1"/>
</dbReference>
<dbReference type="KEGG" id="clt:CM240_2252"/>
<dbReference type="PANTHER" id="PTHR44845:SF6">
    <property type="entry name" value="BETA-ALANINE-ACTIVATING ENZYME"/>
    <property type="match status" value="1"/>
</dbReference>
<dbReference type="InterPro" id="IPR036736">
    <property type="entry name" value="ACP-like_sf"/>
</dbReference>
<dbReference type="SUPFAM" id="SSF47336">
    <property type="entry name" value="ACP-like"/>
    <property type="match status" value="1"/>
</dbReference>